<accession>A0ABX0ULK9</accession>
<comment type="caution">
    <text evidence="1">The sequence shown here is derived from an EMBL/GenBank/DDBJ whole genome shotgun (WGS) entry which is preliminary data.</text>
</comment>
<protein>
    <submittedName>
        <fullName evidence="1">Damage-inducible protein DinB</fullName>
    </submittedName>
</protein>
<gene>
    <name evidence="1" type="ORF">FHS68_003066</name>
</gene>
<keyword evidence="2" id="KW-1185">Reference proteome</keyword>
<dbReference type="Pfam" id="PF04978">
    <property type="entry name" value="MST"/>
    <property type="match status" value="1"/>
</dbReference>
<dbReference type="Proteomes" id="UP001179181">
    <property type="component" value="Unassembled WGS sequence"/>
</dbReference>
<dbReference type="SUPFAM" id="SSF109854">
    <property type="entry name" value="DinB/YfiT-like putative metalloenzymes"/>
    <property type="match status" value="1"/>
</dbReference>
<evidence type="ECO:0000313" key="1">
    <source>
        <dbReference type="EMBL" id="NIJ53884.1"/>
    </source>
</evidence>
<name>A0ABX0ULK9_9BACT</name>
<dbReference type="InterPro" id="IPR007061">
    <property type="entry name" value="MST-like"/>
</dbReference>
<dbReference type="PROSITE" id="PS51318">
    <property type="entry name" value="TAT"/>
    <property type="match status" value="1"/>
</dbReference>
<organism evidence="1 2">
    <name type="scientific">Dyadobacter arcticus</name>
    <dbReference type="NCBI Taxonomy" id="1078754"/>
    <lineage>
        <taxon>Bacteria</taxon>
        <taxon>Pseudomonadati</taxon>
        <taxon>Bacteroidota</taxon>
        <taxon>Cytophagia</taxon>
        <taxon>Cytophagales</taxon>
        <taxon>Spirosomataceae</taxon>
        <taxon>Dyadobacter</taxon>
    </lineage>
</organism>
<dbReference type="InterPro" id="IPR006311">
    <property type="entry name" value="TAT_signal"/>
</dbReference>
<dbReference type="Gene3D" id="1.20.120.450">
    <property type="entry name" value="dinb family like domain"/>
    <property type="match status" value="1"/>
</dbReference>
<dbReference type="InterPro" id="IPR034660">
    <property type="entry name" value="DinB/YfiT-like"/>
</dbReference>
<dbReference type="RefSeq" id="WP_208408322.1">
    <property type="nucleotide sequence ID" value="NZ_JAASQJ010000003.1"/>
</dbReference>
<reference evidence="1 2" key="1">
    <citation type="submission" date="2020-03" db="EMBL/GenBank/DDBJ databases">
        <title>Genomic Encyclopedia of Type Strains, Phase IV (KMG-IV): sequencing the most valuable type-strain genomes for metagenomic binning, comparative biology and taxonomic classification.</title>
        <authorList>
            <person name="Goeker M."/>
        </authorList>
    </citation>
    <scope>NUCLEOTIDE SEQUENCE [LARGE SCALE GENOMIC DNA]</scope>
    <source>
        <strain evidence="1 2">DSM 102865</strain>
    </source>
</reference>
<evidence type="ECO:0000313" key="2">
    <source>
        <dbReference type="Proteomes" id="UP001179181"/>
    </source>
</evidence>
<sequence length="227" mass="25539">MKNPNSESLNRRNFIRAGAVSTLGVVALSAVTSDVLSAKPLTQVVPAKEGIFMIGPMEGYSPQIGTLVSMLNYNRSTIINSVKSMSMEQLDFLLDPHANTIGALVMHLGATEKYYQANTFEGRQEMNAEEKKIWGAAMELGDEGRKNIKGNNAQYYIDMITEVREKTLKELKSKDDKWLLAIDPEWSKEESLNTYWKWFHVCEHESNHRGQIAFLKSRLPGAKPGKE</sequence>
<proteinExistence type="predicted"/>
<dbReference type="EMBL" id="JAASQJ010000003">
    <property type="protein sequence ID" value="NIJ53884.1"/>
    <property type="molecule type" value="Genomic_DNA"/>
</dbReference>